<name>A0ABT3WB39_9PROT</name>
<keyword evidence="4" id="KW-1185">Reference proteome</keyword>
<comment type="caution">
    <text evidence="3">The sequence shown here is derived from an EMBL/GenBank/DDBJ whole genome shotgun (WGS) entry which is preliminary data.</text>
</comment>
<evidence type="ECO:0000313" key="4">
    <source>
        <dbReference type="Proteomes" id="UP001165633"/>
    </source>
</evidence>
<keyword evidence="2" id="KW-1133">Transmembrane helix</keyword>
<evidence type="ECO:0008006" key="5">
    <source>
        <dbReference type="Google" id="ProtNLM"/>
    </source>
</evidence>
<evidence type="ECO:0000256" key="1">
    <source>
        <dbReference type="SAM" id="MobiDB-lite"/>
    </source>
</evidence>
<protein>
    <recommendedName>
        <fullName evidence="5">DUF4412 domain-containing protein</fullName>
    </recommendedName>
</protein>
<evidence type="ECO:0000256" key="2">
    <source>
        <dbReference type="SAM" id="Phobius"/>
    </source>
</evidence>
<sequence length="276" mass="29331">MQWRIGGASQGQGDAGRRAGIVMVAAFGTVMMLASAAAGAAPAGDHPPLSPTRDAVVTYRFQTQLLQGRDAAIPEHQVTVSFAASGDRLRIDPDDGQSATILDRSSQIMTLVSMKERRYVQLRPMHGLHNPFFLGLGMTYHAGDMKQIAGVSCREWTIDSPHGKATACVTGDGVILAEDGVDADGLSGHLEAVSVRYEDIPADRFQPPADFQKFNPFAKLKQSAHPAQVQPVPGTRLDGGPRMGVDTVTPDQPHSPDDSVGDGSVAHSDQPDSAER</sequence>
<evidence type="ECO:0000313" key="3">
    <source>
        <dbReference type="EMBL" id="MCX5616296.1"/>
    </source>
</evidence>
<keyword evidence="2" id="KW-0812">Transmembrane</keyword>
<dbReference type="RefSeq" id="WP_266127280.1">
    <property type="nucleotide sequence ID" value="NZ_JANIDV010000002.1"/>
</dbReference>
<organism evidence="3 4">
    <name type="scientific">Bombella dulcis</name>
    <dbReference type="NCBI Taxonomy" id="2967339"/>
    <lineage>
        <taxon>Bacteria</taxon>
        <taxon>Pseudomonadati</taxon>
        <taxon>Pseudomonadota</taxon>
        <taxon>Alphaproteobacteria</taxon>
        <taxon>Acetobacterales</taxon>
        <taxon>Acetobacteraceae</taxon>
        <taxon>Bombella</taxon>
    </lineage>
</organism>
<dbReference type="EMBL" id="JANIDV010000002">
    <property type="protein sequence ID" value="MCX5616296.1"/>
    <property type="molecule type" value="Genomic_DNA"/>
</dbReference>
<gene>
    <name evidence="3" type="ORF">NQF87_04820</name>
</gene>
<reference evidence="3" key="1">
    <citation type="submission" date="2022-07" db="EMBL/GenBank/DDBJ databases">
        <title>Bombella genomes.</title>
        <authorList>
            <person name="Harer L."/>
            <person name="Styblova S."/>
            <person name="Ehrmann M."/>
        </authorList>
    </citation>
    <scope>NUCLEOTIDE SEQUENCE</scope>
    <source>
        <strain evidence="3">TMW 2.2559</strain>
    </source>
</reference>
<keyword evidence="2" id="KW-0472">Membrane</keyword>
<feature type="region of interest" description="Disordered" evidence="1">
    <location>
        <begin position="222"/>
        <end position="276"/>
    </location>
</feature>
<proteinExistence type="predicted"/>
<feature type="transmembrane region" description="Helical" evidence="2">
    <location>
        <begin position="21"/>
        <end position="41"/>
    </location>
</feature>
<accession>A0ABT3WB39</accession>
<dbReference type="Proteomes" id="UP001165633">
    <property type="component" value="Unassembled WGS sequence"/>
</dbReference>